<feature type="region of interest" description="Disordered" evidence="6">
    <location>
        <begin position="458"/>
        <end position="485"/>
    </location>
</feature>
<dbReference type="STRING" id="158441.A0A226ES99"/>
<feature type="region of interest" description="Disordered" evidence="6">
    <location>
        <begin position="1"/>
        <end position="22"/>
    </location>
</feature>
<dbReference type="Gene3D" id="3.40.50.150">
    <property type="entry name" value="Vaccinia Virus protein VP39"/>
    <property type="match status" value="1"/>
</dbReference>
<evidence type="ECO:0000256" key="1">
    <source>
        <dbReference type="ARBA" id="ARBA00010086"/>
    </source>
</evidence>
<evidence type="ECO:0000313" key="7">
    <source>
        <dbReference type="EMBL" id="OXA59944.1"/>
    </source>
</evidence>
<evidence type="ECO:0000256" key="4">
    <source>
        <dbReference type="ARBA" id="ARBA00022679"/>
    </source>
</evidence>
<proteinExistence type="inferred from homology"/>
<evidence type="ECO:0000256" key="5">
    <source>
        <dbReference type="ARBA" id="ARBA00022691"/>
    </source>
</evidence>
<dbReference type="AlphaFoldDB" id="A0A226ES99"/>
<dbReference type="EC" id="2.1.1.22" evidence="2"/>
<comment type="similarity">
    <text evidence="1">Belongs to the carnosine N-methyltransferase family.</text>
</comment>
<dbReference type="GO" id="GO:0005634">
    <property type="term" value="C:nucleus"/>
    <property type="evidence" value="ECO:0007669"/>
    <property type="project" value="TreeGrafter"/>
</dbReference>
<evidence type="ECO:0000256" key="2">
    <source>
        <dbReference type="ARBA" id="ARBA00012003"/>
    </source>
</evidence>
<dbReference type="GO" id="GO:0032259">
    <property type="term" value="P:methylation"/>
    <property type="evidence" value="ECO:0007669"/>
    <property type="project" value="UniProtKB-KW"/>
</dbReference>
<evidence type="ECO:0000256" key="3">
    <source>
        <dbReference type="ARBA" id="ARBA00022603"/>
    </source>
</evidence>
<name>A0A226ES99_FOLCA</name>
<keyword evidence="5" id="KW-0949">S-adenosyl-L-methionine</keyword>
<keyword evidence="8" id="KW-1185">Reference proteome</keyword>
<dbReference type="SUPFAM" id="SSF53335">
    <property type="entry name" value="S-adenosyl-L-methionine-dependent methyltransferases"/>
    <property type="match status" value="1"/>
</dbReference>
<dbReference type="OMA" id="GSMSMCA"/>
<dbReference type="Proteomes" id="UP000198287">
    <property type="component" value="Unassembled WGS sequence"/>
</dbReference>
<protein>
    <recommendedName>
        <fullName evidence="2">carnosine N-methyltransferase</fullName>
        <ecNumber evidence="2">2.1.1.22</ecNumber>
    </recommendedName>
</protein>
<evidence type="ECO:0000256" key="6">
    <source>
        <dbReference type="SAM" id="MobiDB-lite"/>
    </source>
</evidence>
<keyword evidence="4 7" id="KW-0808">Transferase</keyword>
<accession>A0A226ES99</accession>
<dbReference type="GO" id="GO:0030735">
    <property type="term" value="F:carnosine N-methyltransferase activity"/>
    <property type="evidence" value="ECO:0007669"/>
    <property type="project" value="UniProtKB-EC"/>
</dbReference>
<dbReference type="OrthoDB" id="978at2759"/>
<feature type="compositionally biased region" description="Basic and acidic residues" evidence="6">
    <location>
        <begin position="8"/>
        <end position="21"/>
    </location>
</feature>
<dbReference type="InterPro" id="IPR029063">
    <property type="entry name" value="SAM-dependent_MTases_sf"/>
</dbReference>
<dbReference type="SMART" id="SM01296">
    <property type="entry name" value="N2227"/>
    <property type="match status" value="1"/>
</dbReference>
<organism evidence="7 8">
    <name type="scientific">Folsomia candida</name>
    <name type="common">Springtail</name>
    <dbReference type="NCBI Taxonomy" id="158441"/>
    <lineage>
        <taxon>Eukaryota</taxon>
        <taxon>Metazoa</taxon>
        <taxon>Ecdysozoa</taxon>
        <taxon>Arthropoda</taxon>
        <taxon>Hexapoda</taxon>
        <taxon>Collembola</taxon>
        <taxon>Entomobryomorpha</taxon>
        <taxon>Isotomoidea</taxon>
        <taxon>Isotomidae</taxon>
        <taxon>Proisotominae</taxon>
        <taxon>Folsomia</taxon>
    </lineage>
</organism>
<dbReference type="PANTHER" id="PTHR12303:SF6">
    <property type="entry name" value="CARNOSINE N-METHYLTRANSFERASE"/>
    <property type="match status" value="1"/>
</dbReference>
<dbReference type="Pfam" id="PF07942">
    <property type="entry name" value="CARME"/>
    <property type="match status" value="1"/>
</dbReference>
<keyword evidence="3 7" id="KW-0489">Methyltransferase</keyword>
<dbReference type="EMBL" id="LNIX01000002">
    <property type="protein sequence ID" value="OXA59944.1"/>
    <property type="molecule type" value="Genomic_DNA"/>
</dbReference>
<dbReference type="GO" id="GO:0005829">
    <property type="term" value="C:cytosol"/>
    <property type="evidence" value="ECO:0007669"/>
    <property type="project" value="TreeGrafter"/>
</dbReference>
<dbReference type="GO" id="GO:0035498">
    <property type="term" value="P:carnosine metabolic process"/>
    <property type="evidence" value="ECO:0007669"/>
    <property type="project" value="TreeGrafter"/>
</dbReference>
<sequence>MENGLKPSFDEKESKKTEKDVASLNECNENGCNAHKIGETAFAPDEDVPMHDVTYSPASPDPPNGVKGTKRDVVLGGNHAKLDEDVLVHRSNDPAWEAERNHYKKIVNTFRTYGNHIYKKLGGTRNYLKSLPTEHQRLLTNYRKHLHDIKRCVEENQNLCILMTLEESHLFENQHEVYPTKKMKQAPPEPTNYDYEKVQAIFKQIVRDWSNDGQEERDTCYKPIIEEVEREFQKTKNEDGISPIKILVPGAGLGRLAHELVCRGYVVEGNEFSLFMLFASNFLLNKCFEEEQYKCFPWVHQTTNVLNRDDQIRAVLFPDIRPCDLPPDSKFSMTGGDFLEVYGTMSQKENWDCLATCFFIDCANNIVAYLERIYYCLKLGGIWVNMGPLLYHYADLSEEKSIEPSYDILREIIQSMGFIIEKEETNRPTLYADNSKSMLSYTYNSVFLVCRKGLPPARVPSSPCKSVTSSPTKSKPTTTTEDNKS</sequence>
<comment type="caution">
    <text evidence="7">The sequence shown here is derived from an EMBL/GenBank/DDBJ whole genome shotgun (WGS) entry which is preliminary data.</text>
</comment>
<evidence type="ECO:0000313" key="8">
    <source>
        <dbReference type="Proteomes" id="UP000198287"/>
    </source>
</evidence>
<reference evidence="7 8" key="1">
    <citation type="submission" date="2015-12" db="EMBL/GenBank/DDBJ databases">
        <title>The genome of Folsomia candida.</title>
        <authorList>
            <person name="Faddeeva A."/>
            <person name="Derks M.F."/>
            <person name="Anvar Y."/>
            <person name="Smit S."/>
            <person name="Van Straalen N."/>
            <person name="Roelofs D."/>
        </authorList>
    </citation>
    <scope>NUCLEOTIDE SEQUENCE [LARGE SCALE GENOMIC DNA]</scope>
    <source>
        <strain evidence="7 8">VU population</strain>
        <tissue evidence="7">Whole body</tissue>
    </source>
</reference>
<feature type="compositionally biased region" description="Low complexity" evidence="6">
    <location>
        <begin position="460"/>
        <end position="485"/>
    </location>
</feature>
<dbReference type="PANTHER" id="PTHR12303">
    <property type="entry name" value="CARNOSINE N-METHYLTRANSFERASE"/>
    <property type="match status" value="1"/>
</dbReference>
<dbReference type="InterPro" id="IPR012901">
    <property type="entry name" value="CARME"/>
</dbReference>
<gene>
    <name evidence="7" type="ORF">Fcan01_04362</name>
</gene>